<organism evidence="2 3">
    <name type="scientific">Methylomonas fluvii</name>
    <dbReference type="NCBI Taxonomy" id="1854564"/>
    <lineage>
        <taxon>Bacteria</taxon>
        <taxon>Pseudomonadati</taxon>
        <taxon>Pseudomonadota</taxon>
        <taxon>Gammaproteobacteria</taxon>
        <taxon>Methylococcales</taxon>
        <taxon>Methylococcaceae</taxon>
        <taxon>Methylomonas</taxon>
    </lineage>
</organism>
<dbReference type="RefSeq" id="WP_192395515.1">
    <property type="nucleotide sequence ID" value="NZ_CAJHIU010000003.1"/>
</dbReference>
<evidence type="ECO:0000313" key="2">
    <source>
        <dbReference type="EMBL" id="MBD9362770.1"/>
    </source>
</evidence>
<accession>A0ABR9DIN8</accession>
<dbReference type="EMBL" id="JACXST010000003">
    <property type="protein sequence ID" value="MBD9362770.1"/>
    <property type="molecule type" value="Genomic_DNA"/>
</dbReference>
<proteinExistence type="predicted"/>
<feature type="region of interest" description="Disordered" evidence="1">
    <location>
        <begin position="100"/>
        <end position="190"/>
    </location>
</feature>
<gene>
    <name evidence="2" type="ORF">EBB_20115</name>
</gene>
<protein>
    <submittedName>
        <fullName evidence="2">Helix-turn-helix domain-containing protein</fullName>
    </submittedName>
</protein>
<name>A0ABR9DIN8_9GAMM</name>
<sequence length="213" mass="22942">MSNEYLNAAFQVRLMGASKAVLVALADRANKAGYCSPSLEDIALRAGCSRRSAMRAIGELEALGLLVVVRETGRPNRYLLMVEKFSTTDDTLSPDFSDFSTASDNVSPQKVIHTGATVSKTRDISAKSSDTTSPKPYNPNNHNAQVREVGAVHTRHLPKQPARPPSQQSVQAYGRGSPPTLRKKPRSSAVAVRELTHVRAFLLDAATPTGAKS</sequence>
<dbReference type="Gene3D" id="1.10.10.10">
    <property type="entry name" value="Winged helix-like DNA-binding domain superfamily/Winged helix DNA-binding domain"/>
    <property type="match status" value="1"/>
</dbReference>
<comment type="caution">
    <text evidence="2">The sequence shown here is derived from an EMBL/GenBank/DDBJ whole genome shotgun (WGS) entry which is preliminary data.</text>
</comment>
<dbReference type="Proteomes" id="UP000641152">
    <property type="component" value="Unassembled WGS sequence"/>
</dbReference>
<dbReference type="InterPro" id="IPR036388">
    <property type="entry name" value="WH-like_DNA-bd_sf"/>
</dbReference>
<reference evidence="2 3" key="1">
    <citation type="submission" date="2020-09" db="EMBL/GenBank/DDBJ databases">
        <title>Methylomonas albis sp. nov. and Methylomonas fluvii sp. nov.: Two cold-adapted methanotrophs from the River Elbe and an amended description of Methylovulum psychrotolerans strain Eb1.</title>
        <authorList>
            <person name="Bussmann I.K."/>
            <person name="Klings K.-W."/>
            <person name="Warnstedt J."/>
            <person name="Hoppert M."/>
            <person name="Saborowski A."/>
            <person name="Horn F."/>
            <person name="Liebner S."/>
        </authorList>
    </citation>
    <scope>NUCLEOTIDE SEQUENCE [LARGE SCALE GENOMIC DNA]</scope>
    <source>
        <strain evidence="2 3">EbB</strain>
    </source>
</reference>
<evidence type="ECO:0000256" key="1">
    <source>
        <dbReference type="SAM" id="MobiDB-lite"/>
    </source>
</evidence>
<evidence type="ECO:0000313" key="3">
    <source>
        <dbReference type="Proteomes" id="UP000641152"/>
    </source>
</evidence>
<dbReference type="Pfam" id="PF13730">
    <property type="entry name" value="HTH_36"/>
    <property type="match status" value="1"/>
</dbReference>
<keyword evidence="3" id="KW-1185">Reference proteome</keyword>
<feature type="compositionally biased region" description="Polar residues" evidence="1">
    <location>
        <begin position="126"/>
        <end position="144"/>
    </location>
</feature>